<sequence length="276" mass="31609">MTDFGANMRQQRLISKSVVALIFIQADFHHFQQIKHGDVMQPVGSARNRQLNTSHHRIIARILQRHATVKERGNHHFVIENLWNAGTEANGLGGLEQERRINQRVSAHAEIRLRQLHALVGIQAEKREHVYRAASAFRQSAQQRGVTRRETGKIARATGGTQQHDIVAFHPQRLEQLFQERRIVALSERSLIKRQHVLVEAPERQRTGVGLVLQNNVHVPEQLTCLPERLWFVLRVMPRIGGNGEQFLTTTSVRAALRLLFRQHGITQDVALRCLK</sequence>
<evidence type="ECO:0000313" key="2">
    <source>
        <dbReference type="Proteomes" id="UP000041314"/>
    </source>
</evidence>
<dbReference type="AlphaFoldDB" id="A0A655BWQ6"/>
<accession>A0A655BWQ6</accession>
<gene>
    <name evidence="1" type="ORF">ERS008198_01183</name>
</gene>
<evidence type="ECO:0000313" key="1">
    <source>
        <dbReference type="EMBL" id="CNT84021.1"/>
    </source>
</evidence>
<name>A0A655BWQ6_SALET</name>
<reference evidence="1 2" key="1">
    <citation type="submission" date="2015-03" db="EMBL/GenBank/DDBJ databases">
        <authorList>
            <consortium name="Pathogen Informatics"/>
        </authorList>
    </citation>
    <scope>NUCLEOTIDE SEQUENCE [LARGE SCALE GENOMIC DNA]</scope>
    <source>
        <strain evidence="1 2">A1104</strain>
    </source>
</reference>
<proteinExistence type="predicted"/>
<protein>
    <submittedName>
        <fullName evidence="1">Uncharacterized protein</fullName>
    </submittedName>
</protein>
<organism evidence="1 2">
    <name type="scientific">Salmonella enterica subsp. enterica serovar Bovismorbificans</name>
    <dbReference type="NCBI Taxonomy" id="58097"/>
    <lineage>
        <taxon>Bacteria</taxon>
        <taxon>Pseudomonadati</taxon>
        <taxon>Pseudomonadota</taxon>
        <taxon>Gammaproteobacteria</taxon>
        <taxon>Enterobacterales</taxon>
        <taxon>Enterobacteriaceae</taxon>
        <taxon>Salmonella</taxon>
    </lineage>
</organism>
<dbReference type="Proteomes" id="UP000041314">
    <property type="component" value="Unassembled WGS sequence"/>
</dbReference>
<dbReference type="EMBL" id="CQPA01000006">
    <property type="protein sequence ID" value="CNT84021.1"/>
    <property type="molecule type" value="Genomic_DNA"/>
</dbReference>